<sequence length="281" mass="32787">MMSQHPETAPRPAISLQPEEGWHCQHWFYRFDRQALRRLSPAERKQACEEFLAVLSPSPESAPARFQSYVIMGHKADFGLMMLDADPLKLNGLHHRLMGSAMGAALIPTWSFVSLTEVSEYLHTPEAYAERLQKEGLSPESPEFLQRTSQYAKRYEIMRKQRLNPDLPDWPAFCFYPMNKRRRPEANWFMLNFEERERLMAEHGETGMKFAGRVTQLVTVGIGLEDWEWGVTLWARNPQYLKDIVYRMRFDEASARYADFGPFYSGYRASPEQILDHCGIR</sequence>
<dbReference type="PANTHER" id="PTHR36843:SF1">
    <property type="entry name" value="COPROHEME DECARBOXYLASE"/>
    <property type="match status" value="1"/>
</dbReference>
<evidence type="ECO:0000313" key="4">
    <source>
        <dbReference type="EMBL" id="ASV75807.1"/>
    </source>
</evidence>
<dbReference type="EMBL" id="CP018477">
    <property type="protein sequence ID" value="ASV75807.1"/>
    <property type="molecule type" value="Genomic_DNA"/>
</dbReference>
<keyword evidence="2" id="KW-0479">Metal-binding</keyword>
<dbReference type="PANTHER" id="PTHR36843">
    <property type="entry name" value="HEME-DEPENDENT PEROXIDASE YWFI-RELATED"/>
    <property type="match status" value="1"/>
</dbReference>
<dbReference type="InterPro" id="IPR010644">
    <property type="entry name" value="ChdC/CLD"/>
</dbReference>
<evidence type="ECO:0000256" key="2">
    <source>
        <dbReference type="ARBA" id="ARBA00022723"/>
    </source>
</evidence>
<dbReference type="GO" id="GO:0020037">
    <property type="term" value="F:heme binding"/>
    <property type="evidence" value="ECO:0007669"/>
    <property type="project" value="InterPro"/>
</dbReference>
<evidence type="ECO:0000256" key="3">
    <source>
        <dbReference type="ARBA" id="ARBA00023004"/>
    </source>
</evidence>
<gene>
    <name evidence="4" type="ORF">THTE_3205</name>
</gene>
<dbReference type="GO" id="GO:0046872">
    <property type="term" value="F:metal ion binding"/>
    <property type="evidence" value="ECO:0007669"/>
    <property type="project" value="UniProtKB-KW"/>
</dbReference>
<protein>
    <submittedName>
        <fullName evidence="4">Hemoprotein HemQ, essential component of heme biosynthetic pathway in Gram-positive bacteria</fullName>
    </submittedName>
</protein>
<dbReference type="GO" id="GO:0016491">
    <property type="term" value="F:oxidoreductase activity"/>
    <property type="evidence" value="ECO:0007669"/>
    <property type="project" value="InterPro"/>
</dbReference>
<keyword evidence="3" id="KW-0408">Iron</keyword>
<proteinExistence type="predicted"/>
<dbReference type="RefSeq" id="WP_237260137.1">
    <property type="nucleotide sequence ID" value="NZ_CP018477.1"/>
</dbReference>
<keyword evidence="5" id="KW-1185">Reference proteome</keyword>
<dbReference type="KEGG" id="ttf:THTE_3205"/>
<evidence type="ECO:0000256" key="1">
    <source>
        <dbReference type="ARBA" id="ARBA00022617"/>
    </source>
</evidence>
<keyword evidence="1" id="KW-0349">Heme</keyword>
<dbReference type="NCBIfam" id="NF008913">
    <property type="entry name" value="PRK12276.1"/>
    <property type="match status" value="1"/>
</dbReference>
<organism evidence="4 5">
    <name type="scientific">Thermogutta terrifontis</name>
    <dbReference type="NCBI Taxonomy" id="1331910"/>
    <lineage>
        <taxon>Bacteria</taxon>
        <taxon>Pseudomonadati</taxon>
        <taxon>Planctomycetota</taxon>
        <taxon>Planctomycetia</taxon>
        <taxon>Pirellulales</taxon>
        <taxon>Thermoguttaceae</taxon>
        <taxon>Thermogutta</taxon>
    </lineage>
</organism>
<dbReference type="Proteomes" id="UP000215086">
    <property type="component" value="Chromosome"/>
</dbReference>
<accession>A0A286RIL7</accession>
<evidence type="ECO:0000313" key="5">
    <source>
        <dbReference type="Proteomes" id="UP000215086"/>
    </source>
</evidence>
<dbReference type="Pfam" id="PF06778">
    <property type="entry name" value="Chlor_dismutase"/>
    <property type="match status" value="1"/>
</dbReference>
<dbReference type="SUPFAM" id="SSF54909">
    <property type="entry name" value="Dimeric alpha+beta barrel"/>
    <property type="match status" value="1"/>
</dbReference>
<dbReference type="InterPro" id="IPR011008">
    <property type="entry name" value="Dimeric_a/b-barrel"/>
</dbReference>
<reference evidence="4 5" key="1">
    <citation type="journal article" name="Front. Microbiol.">
        <title>Sugar Metabolism of the First Thermophilic Planctomycete Thermogutta terrifontis: Comparative Genomic and Transcriptomic Approaches.</title>
        <authorList>
            <person name="Elcheninov A.G."/>
            <person name="Menzel P."/>
            <person name="Gudbergsdottir S.R."/>
            <person name="Slesarev A.I."/>
            <person name="Kadnikov V.V."/>
            <person name="Krogh A."/>
            <person name="Bonch-Osmolovskaya E.A."/>
            <person name="Peng X."/>
            <person name="Kublanov I.V."/>
        </authorList>
    </citation>
    <scope>NUCLEOTIDE SEQUENCE [LARGE SCALE GENOMIC DNA]</scope>
    <source>
        <strain evidence="4 5">R1</strain>
    </source>
</reference>
<name>A0A286RIL7_9BACT</name>
<dbReference type="Gene3D" id="3.30.70.1030">
    <property type="entry name" value="Apc35880, domain 1"/>
    <property type="match status" value="2"/>
</dbReference>
<dbReference type="AlphaFoldDB" id="A0A286RIL7"/>